<evidence type="ECO:0000259" key="12">
    <source>
        <dbReference type="Pfam" id="PF08389"/>
    </source>
</evidence>
<evidence type="ECO:0000256" key="4">
    <source>
        <dbReference type="ARBA" id="ARBA00022490"/>
    </source>
</evidence>
<name>A0A9D4TYV8_CHLVU</name>
<evidence type="ECO:0000313" key="15">
    <source>
        <dbReference type="Proteomes" id="UP001055712"/>
    </source>
</evidence>
<protein>
    <recommendedName>
        <fullName evidence="2 10">Exportin-T</fullName>
    </recommendedName>
    <alternativeName>
        <fullName evidence="8 10">Exportin(tRNA)</fullName>
    </alternativeName>
    <alternativeName>
        <fullName evidence="9 10">tRNA exportin</fullName>
    </alternativeName>
</protein>
<evidence type="ECO:0000256" key="3">
    <source>
        <dbReference type="ARBA" id="ARBA00022448"/>
    </source>
</evidence>
<evidence type="ECO:0000256" key="11">
    <source>
        <dbReference type="SAM" id="MobiDB-lite"/>
    </source>
</evidence>
<dbReference type="Pfam" id="PF19282">
    <property type="entry name" value="Exportin-T"/>
    <property type="match status" value="2"/>
</dbReference>
<dbReference type="Gene3D" id="1.25.10.10">
    <property type="entry name" value="Leucine-rich Repeat Variant"/>
    <property type="match status" value="2"/>
</dbReference>
<gene>
    <name evidence="14" type="ORF">D9Q98_000883</name>
</gene>
<evidence type="ECO:0000256" key="10">
    <source>
        <dbReference type="RuleBase" id="RU366037"/>
    </source>
</evidence>
<comment type="subcellular location">
    <subcellularLocation>
        <location evidence="1 10">Cytoplasm</location>
    </subcellularLocation>
    <subcellularLocation>
        <location evidence="10">Nucleus</location>
    </subcellularLocation>
    <text evidence="10">Shuttles between the nucleus and the cytoplasm.</text>
</comment>
<keyword evidence="6 10" id="KW-0694">RNA-binding</keyword>
<dbReference type="AlphaFoldDB" id="A0A9D4TYV8"/>
<dbReference type="GO" id="GO:0031267">
    <property type="term" value="F:small GTPase binding"/>
    <property type="evidence" value="ECO:0007669"/>
    <property type="project" value="InterPro"/>
</dbReference>
<feature type="domain" description="Exportin-T C-terminal" evidence="13">
    <location>
        <begin position="341"/>
        <end position="861"/>
    </location>
</feature>
<sequence>MDDFEKAILFSFDQSGGVDAGVRAQAAAYLEQVQASPDCWQLCLARFEASQFVEVRFWCAQALSQLARRSYRQLAPPAQAALKQGLIRLGSAPGSAALPGFLINKVAQAVVAIAAHEYPDAWPSFFQDLLGTLGQGPAAVDLVCRILVSVDQDIISLDVPRSAEEAKQSMHFKDSMRERALADIADAWCRVVATYHASSPDTAASVLETVQRYVHWIDIGLVANDTFVPLLFTVLDAPQEHLKGAAADVLTEIVSKRMEATPKLALIQRLGVVPVCARWQAGLPASEDEPELAAKYARLLAALATEVLESWKKVENSVLSMAAVGLAVDAEASADASSACAGAAALLDALFPAVLAVLRSDSDEVAAAVVPFLLAYVARLKAVQKRAPGGTLPPAAAAHLPAIFESLAACARFPDASAAYEVAAASATEKVAAEEEESAMADRRQDLFTLFRNTTSLARSDSYSFVGRRLAAALSGQQPPQAQQQQQQQGGAGGGAAVAPWQDVEVAVSLLYQLGETAPEADMKPGSGVLAQLAAGVMQADVVSAKHRLVALALLETYVRYSRVLAAGGGATLAAVVPRFLGDRGMGHPCEAVSRRAAYLFCRLAKQLRSTLRPLLPDILQLIHPHLSAIAATPVQEAATSKSTGVLGGRGTQGTGCLSTVDDRLYGFEAVGLLLGQEELPAAQQHVWLAALLQPLVAQMESNTAAAAAAAAAGGGSGSGGGGGAYPPALLVQQALEAVTRVAKGFSLKLCTEARPELGSLLLGALQAAVAAPRALPANKALRARFISLLHRMVECLGVALLPCLPPALEVLLYAEADAADVADVLLLLNQLMIRFKEGLAPVMGDMTPACVMRVHTLLSADWDWSGAKASPAALAAPTAAAAAAAARGSEAAAGGAAETARPAAVGGVEDVRERGELQRAYYAFLHSLVHNGLASVLLRAQPGSLDAALGALMQGAATHVDAGVRKMCVQTVERLAGDWCGSDGSEALPGFREFVMKRFGGEVLLEGLVSGGGVDIRDAAAISLLTEVAQSLQLVHQRCGEQYLAYLCHELLPRLGWPPEAAQQLVAHISASETRVIKDFLKSALQQIKQQQQQQQQQAAAAAVAAAAGGGG</sequence>
<dbReference type="InterPro" id="IPR016024">
    <property type="entry name" value="ARM-type_fold"/>
</dbReference>
<dbReference type="OrthoDB" id="26399at2759"/>
<dbReference type="GO" id="GO:0071528">
    <property type="term" value="P:tRNA re-export from nucleus"/>
    <property type="evidence" value="ECO:0007669"/>
    <property type="project" value="UniProtKB-UniRule"/>
</dbReference>
<feature type="domain" description="Exportin-T C-terminal" evidence="13">
    <location>
        <begin position="907"/>
        <end position="1089"/>
    </location>
</feature>
<dbReference type="PANTHER" id="PTHR15952:SF11">
    <property type="entry name" value="EXPORTIN-T"/>
    <property type="match status" value="1"/>
</dbReference>
<dbReference type="GO" id="GO:0016363">
    <property type="term" value="C:nuclear matrix"/>
    <property type="evidence" value="ECO:0007669"/>
    <property type="project" value="TreeGrafter"/>
</dbReference>
<keyword evidence="7 10" id="KW-0539">Nucleus</keyword>
<feature type="region of interest" description="Disordered" evidence="11">
    <location>
        <begin position="476"/>
        <end position="496"/>
    </location>
</feature>
<evidence type="ECO:0000256" key="9">
    <source>
        <dbReference type="ARBA" id="ARBA00032199"/>
    </source>
</evidence>
<dbReference type="InterPro" id="IPR013598">
    <property type="entry name" value="Exportin-1/Importin-b-like"/>
</dbReference>
<dbReference type="InterPro" id="IPR040017">
    <property type="entry name" value="XPOT"/>
</dbReference>
<dbReference type="Proteomes" id="UP001055712">
    <property type="component" value="Unassembled WGS sequence"/>
</dbReference>
<evidence type="ECO:0000256" key="7">
    <source>
        <dbReference type="ARBA" id="ARBA00023242"/>
    </source>
</evidence>
<keyword evidence="15" id="KW-1185">Reference proteome</keyword>
<evidence type="ECO:0000256" key="5">
    <source>
        <dbReference type="ARBA" id="ARBA00022555"/>
    </source>
</evidence>
<evidence type="ECO:0000256" key="1">
    <source>
        <dbReference type="ARBA" id="ARBA00004496"/>
    </source>
</evidence>
<dbReference type="GO" id="GO:0005643">
    <property type="term" value="C:nuclear pore"/>
    <property type="evidence" value="ECO:0007669"/>
    <property type="project" value="TreeGrafter"/>
</dbReference>
<keyword evidence="4 10" id="KW-0963">Cytoplasm</keyword>
<evidence type="ECO:0000256" key="2">
    <source>
        <dbReference type="ARBA" id="ARBA00018928"/>
    </source>
</evidence>
<comment type="function">
    <text evidence="10">tRNA nucleus export receptor which facilitates tRNA translocation across the nuclear pore complex.</text>
</comment>
<keyword evidence="5 10" id="KW-0820">tRNA-binding</keyword>
<feature type="domain" description="Exportin-1/Importin-beta-like" evidence="12">
    <location>
        <begin position="100"/>
        <end position="250"/>
    </location>
</feature>
<proteinExistence type="inferred from homology"/>
<keyword evidence="3 10" id="KW-0813">Transport</keyword>
<dbReference type="InterPro" id="IPR045546">
    <property type="entry name" value="Exportin-T_C"/>
</dbReference>
<dbReference type="PANTHER" id="PTHR15952">
    <property type="entry name" value="EXPORTIN-T/LOS1"/>
    <property type="match status" value="1"/>
</dbReference>
<dbReference type="EMBL" id="SIDB01000001">
    <property type="protein sequence ID" value="KAI3438454.1"/>
    <property type="molecule type" value="Genomic_DNA"/>
</dbReference>
<reference evidence="14" key="1">
    <citation type="journal article" date="2019" name="Plant J.">
        <title>Chlorella vulgaris genome assembly and annotation reveals the molecular basis for metabolic acclimation to high light conditions.</title>
        <authorList>
            <person name="Cecchin M."/>
            <person name="Marcolungo L."/>
            <person name="Rossato M."/>
            <person name="Girolomoni L."/>
            <person name="Cosentino E."/>
            <person name="Cuine S."/>
            <person name="Li-Beisson Y."/>
            <person name="Delledonne M."/>
            <person name="Ballottari M."/>
        </authorList>
    </citation>
    <scope>NUCLEOTIDE SEQUENCE</scope>
    <source>
        <strain evidence="14">211/11P</strain>
    </source>
</reference>
<comment type="caution">
    <text evidence="14">The sequence shown here is derived from an EMBL/GenBank/DDBJ whole genome shotgun (WGS) entry which is preliminary data.</text>
</comment>
<dbReference type="InterPro" id="IPR011989">
    <property type="entry name" value="ARM-like"/>
</dbReference>
<evidence type="ECO:0000313" key="14">
    <source>
        <dbReference type="EMBL" id="KAI3438454.1"/>
    </source>
</evidence>
<comment type="similarity">
    <text evidence="10">Belongs to the exportin family.</text>
</comment>
<evidence type="ECO:0000259" key="13">
    <source>
        <dbReference type="Pfam" id="PF19282"/>
    </source>
</evidence>
<accession>A0A9D4TYV8</accession>
<evidence type="ECO:0000256" key="8">
    <source>
        <dbReference type="ARBA" id="ARBA00029784"/>
    </source>
</evidence>
<organism evidence="14 15">
    <name type="scientific">Chlorella vulgaris</name>
    <name type="common">Green alga</name>
    <dbReference type="NCBI Taxonomy" id="3077"/>
    <lineage>
        <taxon>Eukaryota</taxon>
        <taxon>Viridiplantae</taxon>
        <taxon>Chlorophyta</taxon>
        <taxon>core chlorophytes</taxon>
        <taxon>Trebouxiophyceae</taxon>
        <taxon>Chlorellales</taxon>
        <taxon>Chlorellaceae</taxon>
        <taxon>Chlorella clade</taxon>
        <taxon>Chlorella</taxon>
    </lineage>
</organism>
<reference evidence="14" key="2">
    <citation type="submission" date="2020-11" db="EMBL/GenBank/DDBJ databases">
        <authorList>
            <person name="Cecchin M."/>
            <person name="Marcolungo L."/>
            <person name="Rossato M."/>
            <person name="Girolomoni L."/>
            <person name="Cosentino E."/>
            <person name="Cuine S."/>
            <person name="Li-Beisson Y."/>
            <person name="Delledonne M."/>
            <person name="Ballottari M."/>
        </authorList>
    </citation>
    <scope>NUCLEOTIDE SEQUENCE</scope>
    <source>
        <strain evidence="14">211/11P</strain>
        <tissue evidence="14">Whole cell</tissue>
    </source>
</reference>
<feature type="compositionally biased region" description="Low complexity" evidence="11">
    <location>
        <begin position="476"/>
        <end position="489"/>
    </location>
</feature>
<evidence type="ECO:0000256" key="6">
    <source>
        <dbReference type="ARBA" id="ARBA00022884"/>
    </source>
</evidence>
<dbReference type="GO" id="GO:0005737">
    <property type="term" value="C:cytoplasm"/>
    <property type="evidence" value="ECO:0007669"/>
    <property type="project" value="UniProtKB-SubCell"/>
</dbReference>
<dbReference type="GO" id="GO:0000049">
    <property type="term" value="F:tRNA binding"/>
    <property type="evidence" value="ECO:0007669"/>
    <property type="project" value="UniProtKB-UniRule"/>
</dbReference>
<dbReference type="Pfam" id="PF08389">
    <property type="entry name" value="Xpo1"/>
    <property type="match status" value="1"/>
</dbReference>
<dbReference type="SUPFAM" id="SSF48371">
    <property type="entry name" value="ARM repeat"/>
    <property type="match status" value="1"/>
</dbReference>